<proteinExistence type="predicted"/>
<keyword evidence="2" id="KW-1133">Transmembrane helix</keyword>
<keyword evidence="2" id="KW-0812">Transmembrane</keyword>
<dbReference type="AlphaFoldDB" id="A0A919SG96"/>
<evidence type="ECO:0000313" key="3">
    <source>
        <dbReference type="EMBL" id="GIM72150.1"/>
    </source>
</evidence>
<dbReference type="EMBL" id="BOQL01000039">
    <property type="protein sequence ID" value="GIM72150.1"/>
    <property type="molecule type" value="Genomic_DNA"/>
</dbReference>
<feature type="region of interest" description="Disordered" evidence="1">
    <location>
        <begin position="43"/>
        <end position="74"/>
    </location>
</feature>
<evidence type="ECO:0000256" key="2">
    <source>
        <dbReference type="SAM" id="Phobius"/>
    </source>
</evidence>
<gene>
    <name evidence="3" type="ORF">Aau02nite_49550</name>
</gene>
<protein>
    <submittedName>
        <fullName evidence="3">Uncharacterized protein</fullName>
    </submittedName>
</protein>
<sequence length="74" mass="7888">MKEDLVNAWIALAVVLLIALVIFVPSAEPTRRAETLIRAWKRGGSDNAEGNEVDGATVEERPETPGSIGRGDSA</sequence>
<name>A0A919SG96_9ACTN</name>
<evidence type="ECO:0000313" key="4">
    <source>
        <dbReference type="Proteomes" id="UP000681340"/>
    </source>
</evidence>
<keyword evidence="4" id="KW-1185">Reference proteome</keyword>
<accession>A0A919SG96</accession>
<comment type="caution">
    <text evidence="3">The sequence shown here is derived from an EMBL/GenBank/DDBJ whole genome shotgun (WGS) entry which is preliminary data.</text>
</comment>
<organism evidence="3 4">
    <name type="scientific">Actinoplanes auranticolor</name>
    <dbReference type="NCBI Taxonomy" id="47988"/>
    <lineage>
        <taxon>Bacteria</taxon>
        <taxon>Bacillati</taxon>
        <taxon>Actinomycetota</taxon>
        <taxon>Actinomycetes</taxon>
        <taxon>Micromonosporales</taxon>
        <taxon>Micromonosporaceae</taxon>
        <taxon>Actinoplanes</taxon>
    </lineage>
</organism>
<evidence type="ECO:0000256" key="1">
    <source>
        <dbReference type="SAM" id="MobiDB-lite"/>
    </source>
</evidence>
<keyword evidence="2" id="KW-0472">Membrane</keyword>
<feature type="transmembrane region" description="Helical" evidence="2">
    <location>
        <begin position="6"/>
        <end position="24"/>
    </location>
</feature>
<dbReference type="Proteomes" id="UP000681340">
    <property type="component" value="Unassembled WGS sequence"/>
</dbReference>
<reference evidence="3" key="1">
    <citation type="submission" date="2021-03" db="EMBL/GenBank/DDBJ databases">
        <title>Whole genome shotgun sequence of Actinoplanes auranticolor NBRC 12245.</title>
        <authorList>
            <person name="Komaki H."/>
            <person name="Tamura T."/>
        </authorList>
    </citation>
    <scope>NUCLEOTIDE SEQUENCE</scope>
    <source>
        <strain evidence="3">NBRC 12245</strain>
    </source>
</reference>